<dbReference type="EMBL" id="GBRD01010907">
    <property type="protein sequence ID" value="JAG54917.1"/>
    <property type="molecule type" value="Transcribed_RNA"/>
</dbReference>
<dbReference type="AlphaFoldDB" id="A0A0K8SNK2"/>
<sequence length="126" mass="14288">AKVSNQSLNELKELLQMTEEIDHFLSATENLLGEAELVEQSEDVPDSGDSDQIPLIDMTTFWQRYGKLQLEVTDMEMVYANSLEEVAALKQLLQTSMNTIARPSTVPSCLYRDKELMKTRSATRCQ</sequence>
<feature type="non-terminal residue" evidence="1">
    <location>
        <position position="1"/>
    </location>
</feature>
<accession>A0A0K8SNK2</accession>
<evidence type="ECO:0000313" key="1">
    <source>
        <dbReference type="EMBL" id="JAG54917.1"/>
    </source>
</evidence>
<protein>
    <submittedName>
        <fullName evidence="1">Uncharacterized protein</fullName>
    </submittedName>
</protein>
<organism evidence="1">
    <name type="scientific">Lygus hesperus</name>
    <name type="common">Western plant bug</name>
    <dbReference type="NCBI Taxonomy" id="30085"/>
    <lineage>
        <taxon>Eukaryota</taxon>
        <taxon>Metazoa</taxon>
        <taxon>Ecdysozoa</taxon>
        <taxon>Arthropoda</taxon>
        <taxon>Hexapoda</taxon>
        <taxon>Insecta</taxon>
        <taxon>Pterygota</taxon>
        <taxon>Neoptera</taxon>
        <taxon>Paraneoptera</taxon>
        <taxon>Hemiptera</taxon>
        <taxon>Heteroptera</taxon>
        <taxon>Panheteroptera</taxon>
        <taxon>Cimicomorpha</taxon>
        <taxon>Miridae</taxon>
        <taxon>Mirini</taxon>
        <taxon>Lygus</taxon>
    </lineage>
</organism>
<name>A0A0K8SNK2_LYGHE</name>
<reference evidence="1" key="1">
    <citation type="submission" date="2014-09" db="EMBL/GenBank/DDBJ databases">
        <authorList>
            <person name="Magalhaes I.L.F."/>
            <person name="Oliveira U."/>
            <person name="Santos F.R."/>
            <person name="Vidigal T.H.D.A."/>
            <person name="Brescovit A.D."/>
            <person name="Santos A.J."/>
        </authorList>
    </citation>
    <scope>NUCLEOTIDE SEQUENCE</scope>
</reference>
<proteinExistence type="predicted"/>